<evidence type="ECO:0000313" key="11">
    <source>
        <dbReference type="Proteomes" id="UP000777438"/>
    </source>
</evidence>
<evidence type="ECO:0000256" key="7">
    <source>
        <dbReference type="SAM" id="MobiDB-lite"/>
    </source>
</evidence>
<gene>
    <name evidence="10" type="ORF">B0T10DRAFT_469405</name>
</gene>
<feature type="transmembrane region" description="Helical" evidence="8">
    <location>
        <begin position="338"/>
        <end position="357"/>
    </location>
</feature>
<proteinExistence type="predicted"/>
<comment type="subcellular location">
    <subcellularLocation>
        <location evidence="1">Membrane</location>
        <topology evidence="1">Multi-pass membrane protein</topology>
    </subcellularLocation>
</comment>
<comment type="caution">
    <text evidence="10">The sequence shown here is derived from an EMBL/GenBank/DDBJ whole genome shotgun (WGS) entry which is preliminary data.</text>
</comment>
<dbReference type="GO" id="GO:0016020">
    <property type="term" value="C:membrane"/>
    <property type="evidence" value="ECO:0007669"/>
    <property type="project" value="UniProtKB-SubCell"/>
</dbReference>
<keyword evidence="11" id="KW-1185">Reference proteome</keyword>
<feature type="region of interest" description="Disordered" evidence="7">
    <location>
        <begin position="497"/>
        <end position="549"/>
    </location>
</feature>
<keyword evidence="3 8" id="KW-0812">Transmembrane</keyword>
<feature type="transmembrane region" description="Helical" evidence="8">
    <location>
        <begin position="397"/>
        <end position="422"/>
    </location>
</feature>
<dbReference type="InterPro" id="IPR011701">
    <property type="entry name" value="MFS"/>
</dbReference>
<dbReference type="PROSITE" id="PS50850">
    <property type="entry name" value="MFS"/>
    <property type="match status" value="1"/>
</dbReference>
<dbReference type="SUPFAM" id="SSF103473">
    <property type="entry name" value="MFS general substrate transporter"/>
    <property type="match status" value="1"/>
</dbReference>
<keyword evidence="5 8" id="KW-0472">Membrane</keyword>
<dbReference type="Pfam" id="PF07690">
    <property type="entry name" value="MFS_1"/>
    <property type="match status" value="2"/>
</dbReference>
<evidence type="ECO:0000256" key="1">
    <source>
        <dbReference type="ARBA" id="ARBA00004141"/>
    </source>
</evidence>
<evidence type="ECO:0000256" key="6">
    <source>
        <dbReference type="ARBA" id="ARBA00023180"/>
    </source>
</evidence>
<evidence type="ECO:0000259" key="9">
    <source>
        <dbReference type="PROSITE" id="PS50850"/>
    </source>
</evidence>
<reference evidence="10 11" key="1">
    <citation type="journal article" date="2021" name="Nat. Commun.">
        <title>Genetic determinants of endophytism in the Arabidopsis root mycobiome.</title>
        <authorList>
            <person name="Mesny F."/>
            <person name="Miyauchi S."/>
            <person name="Thiergart T."/>
            <person name="Pickel B."/>
            <person name="Atanasova L."/>
            <person name="Karlsson M."/>
            <person name="Huettel B."/>
            <person name="Barry K.W."/>
            <person name="Haridas S."/>
            <person name="Chen C."/>
            <person name="Bauer D."/>
            <person name="Andreopoulos W."/>
            <person name="Pangilinan J."/>
            <person name="LaButti K."/>
            <person name="Riley R."/>
            <person name="Lipzen A."/>
            <person name="Clum A."/>
            <person name="Drula E."/>
            <person name="Henrissat B."/>
            <person name="Kohler A."/>
            <person name="Grigoriev I.V."/>
            <person name="Martin F.M."/>
            <person name="Hacquard S."/>
        </authorList>
    </citation>
    <scope>NUCLEOTIDE SEQUENCE [LARGE SCALE GENOMIC DNA]</scope>
    <source>
        <strain evidence="10 11">MPI-CAGE-CH-0241</strain>
    </source>
</reference>
<dbReference type="GO" id="GO:0022857">
    <property type="term" value="F:transmembrane transporter activity"/>
    <property type="evidence" value="ECO:0007669"/>
    <property type="project" value="InterPro"/>
</dbReference>
<dbReference type="OrthoDB" id="10262656at2759"/>
<dbReference type="PANTHER" id="PTHR23504">
    <property type="entry name" value="MAJOR FACILITATOR SUPERFAMILY DOMAIN-CONTAINING PROTEIN 10"/>
    <property type="match status" value="1"/>
</dbReference>
<dbReference type="AlphaFoldDB" id="A0A9P8WHH1"/>
<evidence type="ECO:0000313" key="10">
    <source>
        <dbReference type="EMBL" id="KAH6900015.1"/>
    </source>
</evidence>
<feature type="transmembrane region" description="Helical" evidence="8">
    <location>
        <begin position="185"/>
        <end position="207"/>
    </location>
</feature>
<feature type="transmembrane region" description="Helical" evidence="8">
    <location>
        <begin position="429"/>
        <end position="450"/>
    </location>
</feature>
<accession>A0A9P8WHH1</accession>
<dbReference type="EMBL" id="JAGPYM010000001">
    <property type="protein sequence ID" value="KAH6900015.1"/>
    <property type="molecule type" value="Genomic_DNA"/>
</dbReference>
<name>A0A9P8WHH1_9HYPO</name>
<keyword evidence="2" id="KW-0813">Transport</keyword>
<evidence type="ECO:0000256" key="8">
    <source>
        <dbReference type="SAM" id="Phobius"/>
    </source>
</evidence>
<evidence type="ECO:0000256" key="5">
    <source>
        <dbReference type="ARBA" id="ARBA00023136"/>
    </source>
</evidence>
<feature type="domain" description="Major facilitator superfamily (MFS) profile" evidence="9">
    <location>
        <begin position="13"/>
        <end position="493"/>
    </location>
</feature>
<protein>
    <submittedName>
        <fullName evidence="10">Major facilitator superfamily domain-containing protein</fullName>
    </submittedName>
</protein>
<feature type="transmembrane region" description="Helical" evidence="8">
    <location>
        <begin position="141"/>
        <end position="164"/>
    </location>
</feature>
<dbReference type="InterPro" id="IPR020846">
    <property type="entry name" value="MFS_dom"/>
</dbReference>
<sequence length="549" mass="59112">MASDSKPKLPVKQLSILAIARVAEPMAYTSVFPYLPDMIKSFGVEQNKIARWAGLTSGVFSICQSITAVAWGKASDVYGRKPTVIVGLLATMVCFVIWGMSTSLPMAITVRAIQGGGNGNVGIIRTMVAEMVPEKELQPRAFSVMPLVWSIGSVVGPSFGGFFAEPAKQYPDIFGGIDFFERFPFALPNLLLTVFFLISATSAFLFLHETLPSKRGTHDWGLLVGQRLTRSFRRKPAPVSSRRLSFVDGEATAPLLPNKIVAKKHTAAHRGSSSSTADVFTCQTVINLLAYSFLAFHSVAYDQTLTVFLNYPVVEKTPENFNPPFKFSGGFGLSSGEIGTMFTLYGIVCAGIQFLVYPPLVHRYGVLRCFKVCSLITPITYFLTPYCVLFESPRTRLAALLVVMFTKGAAIIVGFPSTTILLTNSASSLSILGTLNGFATTFSGIGRALGPASSGAMFTWGADHGYVVASWFYLMAFAIMGAVPVFLIVEGDGPTASVESSDAEDSDSSASDTLLIPDDSAISDDSETDDENPKAQLQTQGYGTISRRS</sequence>
<evidence type="ECO:0000256" key="2">
    <source>
        <dbReference type="ARBA" id="ARBA00022448"/>
    </source>
</evidence>
<organism evidence="10 11">
    <name type="scientific">Thelonectria olida</name>
    <dbReference type="NCBI Taxonomy" id="1576542"/>
    <lineage>
        <taxon>Eukaryota</taxon>
        <taxon>Fungi</taxon>
        <taxon>Dikarya</taxon>
        <taxon>Ascomycota</taxon>
        <taxon>Pezizomycotina</taxon>
        <taxon>Sordariomycetes</taxon>
        <taxon>Hypocreomycetidae</taxon>
        <taxon>Hypocreales</taxon>
        <taxon>Nectriaceae</taxon>
        <taxon>Thelonectria</taxon>
    </lineage>
</organism>
<keyword evidence="4 8" id="KW-1133">Transmembrane helix</keyword>
<feature type="compositionally biased region" description="Acidic residues" evidence="7">
    <location>
        <begin position="521"/>
        <end position="530"/>
    </location>
</feature>
<dbReference type="PANTHER" id="PTHR23504:SF8">
    <property type="entry name" value="TRANSPORTER, PUTATIVE (AFU_ORTHOLOGUE AFUA_1G03730)-RELATED"/>
    <property type="match status" value="1"/>
</dbReference>
<keyword evidence="6" id="KW-0325">Glycoprotein</keyword>
<dbReference type="Gene3D" id="1.20.1250.20">
    <property type="entry name" value="MFS general substrate transporter like domains"/>
    <property type="match status" value="1"/>
</dbReference>
<dbReference type="InterPro" id="IPR036259">
    <property type="entry name" value="MFS_trans_sf"/>
</dbReference>
<feature type="transmembrane region" description="Helical" evidence="8">
    <location>
        <begin position="369"/>
        <end position="391"/>
    </location>
</feature>
<feature type="transmembrane region" description="Helical" evidence="8">
    <location>
        <begin position="49"/>
        <end position="71"/>
    </location>
</feature>
<dbReference type="Proteomes" id="UP000777438">
    <property type="component" value="Unassembled WGS sequence"/>
</dbReference>
<evidence type="ECO:0000256" key="4">
    <source>
        <dbReference type="ARBA" id="ARBA00022989"/>
    </source>
</evidence>
<feature type="transmembrane region" description="Helical" evidence="8">
    <location>
        <begin position="83"/>
        <end position="101"/>
    </location>
</feature>
<evidence type="ECO:0000256" key="3">
    <source>
        <dbReference type="ARBA" id="ARBA00022692"/>
    </source>
</evidence>
<feature type="transmembrane region" description="Helical" evidence="8">
    <location>
        <begin position="470"/>
        <end position="489"/>
    </location>
</feature>